<feature type="compositionally biased region" description="Pro residues" evidence="1">
    <location>
        <begin position="206"/>
        <end position="224"/>
    </location>
</feature>
<protein>
    <recommendedName>
        <fullName evidence="4">Hydrogenase expression protein HypF</fullName>
    </recommendedName>
</protein>
<evidence type="ECO:0000313" key="3">
    <source>
        <dbReference type="Proteomes" id="UP001500886"/>
    </source>
</evidence>
<accession>A0ABN3U1X6</accession>
<evidence type="ECO:0000256" key="1">
    <source>
        <dbReference type="SAM" id="MobiDB-lite"/>
    </source>
</evidence>
<reference evidence="2 3" key="1">
    <citation type="journal article" date="2019" name="Int. J. Syst. Evol. Microbiol.">
        <title>The Global Catalogue of Microorganisms (GCM) 10K type strain sequencing project: providing services to taxonomists for standard genome sequencing and annotation.</title>
        <authorList>
            <consortium name="The Broad Institute Genomics Platform"/>
            <consortium name="The Broad Institute Genome Sequencing Center for Infectious Disease"/>
            <person name="Wu L."/>
            <person name="Ma J."/>
        </authorList>
    </citation>
    <scope>NUCLEOTIDE SEQUENCE [LARGE SCALE GENOMIC DNA]</scope>
    <source>
        <strain evidence="2 3">JCM 4542</strain>
    </source>
</reference>
<keyword evidence="3" id="KW-1185">Reference proteome</keyword>
<feature type="compositionally biased region" description="Basic and acidic residues" evidence="1">
    <location>
        <begin position="1"/>
        <end position="10"/>
    </location>
</feature>
<dbReference type="Proteomes" id="UP001500886">
    <property type="component" value="Unassembled WGS sequence"/>
</dbReference>
<evidence type="ECO:0000313" key="2">
    <source>
        <dbReference type="EMBL" id="GAA2721980.1"/>
    </source>
</evidence>
<dbReference type="EMBL" id="BAAASL010000018">
    <property type="protein sequence ID" value="GAA2721980.1"/>
    <property type="molecule type" value="Genomic_DNA"/>
</dbReference>
<feature type="compositionally biased region" description="Low complexity" evidence="1">
    <location>
        <begin position="225"/>
        <end position="256"/>
    </location>
</feature>
<comment type="caution">
    <text evidence="2">The sequence shown here is derived from an EMBL/GenBank/DDBJ whole genome shotgun (WGS) entry which is preliminary data.</text>
</comment>
<feature type="compositionally biased region" description="Low complexity" evidence="1">
    <location>
        <begin position="194"/>
        <end position="205"/>
    </location>
</feature>
<proteinExistence type="predicted"/>
<feature type="compositionally biased region" description="Low complexity" evidence="1">
    <location>
        <begin position="158"/>
        <end position="176"/>
    </location>
</feature>
<dbReference type="PRINTS" id="PR01217">
    <property type="entry name" value="PRICHEXTENSN"/>
</dbReference>
<gene>
    <name evidence="2" type="ORF">GCM10010315_46120</name>
</gene>
<evidence type="ECO:0008006" key="4">
    <source>
        <dbReference type="Google" id="ProtNLM"/>
    </source>
</evidence>
<feature type="compositionally biased region" description="Pro residues" evidence="1">
    <location>
        <begin position="127"/>
        <end position="143"/>
    </location>
</feature>
<organism evidence="2 3">
    <name type="scientific">Streptomyces luteosporeus</name>
    <dbReference type="NCBI Taxonomy" id="173856"/>
    <lineage>
        <taxon>Bacteria</taxon>
        <taxon>Bacillati</taxon>
        <taxon>Actinomycetota</taxon>
        <taxon>Actinomycetes</taxon>
        <taxon>Kitasatosporales</taxon>
        <taxon>Streptomycetaceae</taxon>
        <taxon>Streptomyces</taxon>
    </lineage>
</organism>
<feature type="region of interest" description="Disordered" evidence="1">
    <location>
        <begin position="63"/>
        <end position="282"/>
    </location>
</feature>
<feature type="compositionally biased region" description="Low complexity" evidence="1">
    <location>
        <begin position="106"/>
        <end position="126"/>
    </location>
</feature>
<sequence length="431" mass="43119">MATDEERPTEHPAGSGPRHAAPRKPLLARLHMPAGKAIALAAMPSAVLMGIGLTPTLAQAKPVAPANPFGEAGCVTAPDKAPTEPETPSASASAKPTPEPEPSGTAEPAPAASRSPGAAPRAGAKPAPAPSAKPDAEPAPVPPAASGTAPAPAPSPSSSPSAPSTAKNPLDPLGLGDVLGGILTGRKAAPAKPVPSTGPTAAPSAPSVPAPVAKPPASPSPSPSVTPSADAGAKAPATAKATPTPTPTPGATTPSPEASGTPSAGPDKPLPPCPPGTVVDANEHRAFPNQPWYLEASTLTLHGLTYEGIKQITMVNGEKKTVLKFTADSLDIKDLHQIVNNQGMQYHVAGIGTTSTVGGGRITMYTEELKGNLLGLIPSTQSPSSPPPLIPGVKLPIPIFFTNVKIRQSGQYGGTLHIPNLHQYLTPGTYP</sequence>
<feature type="region of interest" description="Disordered" evidence="1">
    <location>
        <begin position="1"/>
        <end position="28"/>
    </location>
</feature>
<dbReference type="RefSeq" id="WP_344437386.1">
    <property type="nucleotide sequence ID" value="NZ_BAAASL010000018.1"/>
</dbReference>
<name>A0ABN3U1X6_9ACTN</name>